<proteinExistence type="predicted"/>
<name>B9SBY0_RICCO</name>
<dbReference type="InParanoid" id="B9SBY0"/>
<protein>
    <submittedName>
        <fullName evidence="1">Uncharacterized protein</fullName>
    </submittedName>
</protein>
<gene>
    <name evidence="1" type="ORF">RCOM_0700460</name>
</gene>
<reference evidence="2" key="1">
    <citation type="journal article" date="2010" name="Nat. Biotechnol.">
        <title>Draft genome sequence of the oilseed species Ricinus communis.</title>
        <authorList>
            <person name="Chan A.P."/>
            <person name="Crabtree J."/>
            <person name="Zhao Q."/>
            <person name="Lorenzi H."/>
            <person name="Orvis J."/>
            <person name="Puiu D."/>
            <person name="Melake-Berhan A."/>
            <person name="Jones K.M."/>
            <person name="Redman J."/>
            <person name="Chen G."/>
            <person name="Cahoon E.B."/>
            <person name="Gedil M."/>
            <person name="Stanke M."/>
            <person name="Haas B.J."/>
            <person name="Wortman J.R."/>
            <person name="Fraser-Liggett C.M."/>
            <person name="Ravel J."/>
            <person name="Rabinowicz P.D."/>
        </authorList>
    </citation>
    <scope>NUCLEOTIDE SEQUENCE [LARGE SCALE GENOMIC DNA]</scope>
    <source>
        <strain evidence="2">cv. Hale</strain>
    </source>
</reference>
<sequence>MRAIAYVSKEVSSSPESLLYHPEDLAILKSGGYPLPDLQMLQIGCLPCENQVLYEARHKHLPVEMGV</sequence>
<accession>B9SBY0</accession>
<evidence type="ECO:0000313" key="2">
    <source>
        <dbReference type="Proteomes" id="UP000008311"/>
    </source>
</evidence>
<keyword evidence="2" id="KW-1185">Reference proteome</keyword>
<organism evidence="1 2">
    <name type="scientific">Ricinus communis</name>
    <name type="common">Castor bean</name>
    <dbReference type="NCBI Taxonomy" id="3988"/>
    <lineage>
        <taxon>Eukaryota</taxon>
        <taxon>Viridiplantae</taxon>
        <taxon>Streptophyta</taxon>
        <taxon>Embryophyta</taxon>
        <taxon>Tracheophyta</taxon>
        <taxon>Spermatophyta</taxon>
        <taxon>Magnoliopsida</taxon>
        <taxon>eudicotyledons</taxon>
        <taxon>Gunneridae</taxon>
        <taxon>Pentapetalae</taxon>
        <taxon>rosids</taxon>
        <taxon>fabids</taxon>
        <taxon>Malpighiales</taxon>
        <taxon>Euphorbiaceae</taxon>
        <taxon>Acalyphoideae</taxon>
        <taxon>Acalypheae</taxon>
        <taxon>Ricinus</taxon>
    </lineage>
</organism>
<dbReference type="AlphaFoldDB" id="B9SBY0"/>
<evidence type="ECO:0000313" key="1">
    <source>
        <dbReference type="EMBL" id="EEF38838.1"/>
    </source>
</evidence>
<dbReference type="Proteomes" id="UP000008311">
    <property type="component" value="Unassembled WGS sequence"/>
</dbReference>
<dbReference type="EMBL" id="EQ973918">
    <property type="protein sequence ID" value="EEF38838.1"/>
    <property type="molecule type" value="Genomic_DNA"/>
</dbReference>